<dbReference type="Gene3D" id="2.40.10.10">
    <property type="entry name" value="Trypsin-like serine proteases"/>
    <property type="match status" value="2"/>
</dbReference>
<dbReference type="Pfam" id="PF00089">
    <property type="entry name" value="Trypsin"/>
    <property type="match status" value="1"/>
</dbReference>
<evidence type="ECO:0000313" key="5">
    <source>
        <dbReference type="EMBL" id="VUC23429.1"/>
    </source>
</evidence>
<dbReference type="PROSITE" id="PS00134">
    <property type="entry name" value="TRYPSIN_HIS"/>
    <property type="match status" value="1"/>
</dbReference>
<evidence type="ECO:0000259" key="4">
    <source>
        <dbReference type="Pfam" id="PF00089"/>
    </source>
</evidence>
<dbReference type="EMBL" id="CABFNS010000707">
    <property type="protein sequence ID" value="VUC23429.1"/>
    <property type="molecule type" value="Genomic_DNA"/>
</dbReference>
<accession>A0ABY6TXK0</accession>
<proteinExistence type="inferred from homology"/>
<dbReference type="InterPro" id="IPR009003">
    <property type="entry name" value="Peptidase_S1_PA"/>
</dbReference>
<feature type="domain" description="Peptidase S1" evidence="4">
    <location>
        <begin position="100"/>
        <end position="274"/>
    </location>
</feature>
<evidence type="ECO:0000256" key="3">
    <source>
        <dbReference type="SAM" id="SignalP"/>
    </source>
</evidence>
<organism evidence="5 6">
    <name type="scientific">Bionectria ochroleuca</name>
    <name type="common">Gliocladium roseum</name>
    <dbReference type="NCBI Taxonomy" id="29856"/>
    <lineage>
        <taxon>Eukaryota</taxon>
        <taxon>Fungi</taxon>
        <taxon>Dikarya</taxon>
        <taxon>Ascomycota</taxon>
        <taxon>Pezizomycotina</taxon>
        <taxon>Sordariomycetes</taxon>
        <taxon>Hypocreomycetidae</taxon>
        <taxon>Hypocreales</taxon>
        <taxon>Bionectriaceae</taxon>
        <taxon>Clonostachys</taxon>
    </lineage>
</organism>
<dbReference type="PANTHER" id="PTHR15462">
    <property type="entry name" value="SERINE PROTEASE"/>
    <property type="match status" value="1"/>
</dbReference>
<protein>
    <recommendedName>
        <fullName evidence="4">Peptidase S1 domain-containing protein</fullName>
    </recommendedName>
</protein>
<evidence type="ECO:0000256" key="2">
    <source>
        <dbReference type="ARBA" id="ARBA00022729"/>
    </source>
</evidence>
<evidence type="ECO:0000313" key="6">
    <source>
        <dbReference type="Proteomes" id="UP000766486"/>
    </source>
</evidence>
<sequence length="321" mass="34567">MHRSSVLAVASALLFSTVPAATIPRNDGDVLIDNLVGYEASAARISMSSVTHIEEVIVTEDQLRANGKGQRLEPFIPEGLAIDKRFINGEDDRYYYSSYAYPWSAIGRIAYENGIRCSGAMVGPRHVLTASHCRQSGVKGTFTPAYDSGVALAQATIDGYLTLTSGEGSACGVRNDFVIFSLDDVIGLKTGYLGVKKNDKAYIGKGGFTHVGYPGDLANYQKPYRIDNVNITTREWNCDGTGPFYTDADVAAGQSGGPLFETIDGLPYIWGALSTSYQYMDEVWNGWGSGANMVDAVSFALDYWKVIVGNETMGPGPVVPS</sequence>
<feature type="signal peptide" evidence="3">
    <location>
        <begin position="1"/>
        <end position="20"/>
    </location>
</feature>
<feature type="chain" id="PRO_5046292418" description="Peptidase S1 domain-containing protein" evidence="3">
    <location>
        <begin position="21"/>
        <end position="321"/>
    </location>
</feature>
<gene>
    <name evidence="5" type="ORF">CLO192961_LOCUS117785</name>
</gene>
<dbReference type="InterPro" id="IPR018114">
    <property type="entry name" value="TRYPSIN_HIS"/>
</dbReference>
<name>A0ABY6TXK0_BIOOC</name>
<dbReference type="Proteomes" id="UP000766486">
    <property type="component" value="Unassembled WGS sequence"/>
</dbReference>
<keyword evidence="2 3" id="KW-0732">Signal</keyword>
<dbReference type="InterPro" id="IPR001314">
    <property type="entry name" value="Peptidase_S1A"/>
</dbReference>
<dbReference type="PRINTS" id="PR00722">
    <property type="entry name" value="CHYMOTRYPSIN"/>
</dbReference>
<evidence type="ECO:0000256" key="1">
    <source>
        <dbReference type="ARBA" id="ARBA00007664"/>
    </source>
</evidence>
<keyword evidence="6" id="KW-1185">Reference proteome</keyword>
<dbReference type="InterPro" id="IPR001254">
    <property type="entry name" value="Trypsin_dom"/>
</dbReference>
<dbReference type="InterPro" id="IPR050966">
    <property type="entry name" value="Glutamyl_endopeptidase"/>
</dbReference>
<dbReference type="PANTHER" id="PTHR15462:SF8">
    <property type="entry name" value="SERINE PROTEASE"/>
    <property type="match status" value="1"/>
</dbReference>
<comment type="caution">
    <text evidence="5">The sequence shown here is derived from an EMBL/GenBank/DDBJ whole genome shotgun (WGS) entry which is preliminary data.</text>
</comment>
<dbReference type="SUPFAM" id="SSF50494">
    <property type="entry name" value="Trypsin-like serine proteases"/>
    <property type="match status" value="1"/>
</dbReference>
<reference evidence="5 6" key="1">
    <citation type="submission" date="2019-06" db="EMBL/GenBank/DDBJ databases">
        <authorList>
            <person name="Broberg M."/>
        </authorList>
    </citation>
    <scope>NUCLEOTIDE SEQUENCE [LARGE SCALE GENOMIC DNA]</scope>
</reference>
<dbReference type="InterPro" id="IPR043504">
    <property type="entry name" value="Peptidase_S1_PA_chymotrypsin"/>
</dbReference>
<comment type="similarity">
    <text evidence="1">Belongs to the peptidase S1 family.</text>
</comment>